<evidence type="ECO:0000313" key="1">
    <source>
        <dbReference type="EMBL" id="MDR6554369.1"/>
    </source>
</evidence>
<proteinExistence type="predicted"/>
<sequence length="104" mass="11784">MSVKKARIVKAFSTPKQANRKTDLGNGFQRFFFNRTISPNTYFTFTFRGGAYKPVSGGFFISNQNSLPAYATSFYNQTDTVYVITVYNPTVFTRAISFTFVAKL</sequence>
<comment type="caution">
    <text evidence="1">The sequence shown here is derived from an EMBL/GenBank/DDBJ whole genome shotgun (WGS) entry which is preliminary data.</text>
</comment>
<keyword evidence="2" id="KW-1185">Reference proteome</keyword>
<reference evidence="1 2" key="1">
    <citation type="submission" date="2023-07" db="EMBL/GenBank/DDBJ databases">
        <title>Sorghum-associated microbial communities from plants grown in Nebraska, USA.</title>
        <authorList>
            <person name="Schachtman D."/>
        </authorList>
    </citation>
    <scope>NUCLEOTIDE SEQUENCE [LARGE SCALE GENOMIC DNA]</scope>
    <source>
        <strain evidence="1 2">CC258</strain>
    </source>
</reference>
<gene>
    <name evidence="1" type="ORF">J2736_005598</name>
</gene>
<protein>
    <submittedName>
        <fullName evidence="1">Uncharacterized protein</fullName>
    </submittedName>
</protein>
<evidence type="ECO:0000313" key="2">
    <source>
        <dbReference type="Proteomes" id="UP001267290"/>
    </source>
</evidence>
<organism evidence="1 2">
    <name type="scientific">Paenibacillus qinlingensis</name>
    <dbReference type="NCBI Taxonomy" id="1837343"/>
    <lineage>
        <taxon>Bacteria</taxon>
        <taxon>Bacillati</taxon>
        <taxon>Bacillota</taxon>
        <taxon>Bacilli</taxon>
        <taxon>Bacillales</taxon>
        <taxon>Paenibacillaceae</taxon>
        <taxon>Paenibacillus</taxon>
    </lineage>
</organism>
<name>A0ABU1P466_9BACL</name>
<dbReference type="EMBL" id="JAVDSB010000016">
    <property type="protein sequence ID" value="MDR6554369.1"/>
    <property type="molecule type" value="Genomic_DNA"/>
</dbReference>
<dbReference type="Proteomes" id="UP001267290">
    <property type="component" value="Unassembled WGS sequence"/>
</dbReference>
<dbReference type="RefSeq" id="WP_310501805.1">
    <property type="nucleotide sequence ID" value="NZ_JAVDSB010000016.1"/>
</dbReference>
<accession>A0ABU1P466</accession>